<feature type="region of interest" description="Disordered" evidence="1">
    <location>
        <begin position="237"/>
        <end position="258"/>
    </location>
</feature>
<organism evidence="4 5">
    <name type="scientific">Tropicimonas omnivorans</name>
    <dbReference type="NCBI Taxonomy" id="3075590"/>
    <lineage>
        <taxon>Bacteria</taxon>
        <taxon>Pseudomonadati</taxon>
        <taxon>Pseudomonadota</taxon>
        <taxon>Alphaproteobacteria</taxon>
        <taxon>Rhodobacterales</taxon>
        <taxon>Roseobacteraceae</taxon>
        <taxon>Tropicimonas</taxon>
    </lineage>
</organism>
<gene>
    <name evidence="4" type="ORF">RM543_03855</name>
</gene>
<sequence length="258" mass="27812">MSPIRRLSFIRSLIQRGRPEFSTMALLALLAMIAWGFAELAESVAFDPAARLERAIILLMRTPGDPSNPIGPPFVEELMRDFTALGGVGVLTLLTIAVAGLLWLQRNRMSMVVLLIAVASGILFSQVAKNAFDRARPDIVPHGSIVHTASFPSGHSMMSAIVYLTLAVLVARVQERRAIKIYVIALAALLTIAVGVSRVYLGVHWPSDVLAGWAAGTGWALAVALATELLDRGEPPNMVLTDRDSPNHPEFKAWGGDA</sequence>
<keyword evidence="5" id="KW-1185">Reference proteome</keyword>
<accession>A0ABU3DE40</accession>
<reference evidence="4 5" key="1">
    <citation type="submission" date="2023-09" db="EMBL/GenBank/DDBJ databases">
        <authorList>
            <person name="Rey-Velasco X."/>
        </authorList>
    </citation>
    <scope>NUCLEOTIDE SEQUENCE [LARGE SCALE GENOMIC DNA]</scope>
    <source>
        <strain evidence="4 5">F158</strain>
    </source>
</reference>
<feature type="transmembrane region" description="Helical" evidence="2">
    <location>
        <begin position="21"/>
        <end position="38"/>
    </location>
</feature>
<feature type="transmembrane region" description="Helical" evidence="2">
    <location>
        <begin position="82"/>
        <end position="104"/>
    </location>
</feature>
<evidence type="ECO:0000256" key="2">
    <source>
        <dbReference type="SAM" id="Phobius"/>
    </source>
</evidence>
<feature type="compositionally biased region" description="Basic and acidic residues" evidence="1">
    <location>
        <begin position="241"/>
        <end position="251"/>
    </location>
</feature>
<dbReference type="RefSeq" id="WP_311689572.1">
    <property type="nucleotide sequence ID" value="NZ_JAVRHL010000001.1"/>
</dbReference>
<keyword evidence="2" id="KW-0812">Transmembrane</keyword>
<dbReference type="PANTHER" id="PTHR14969:SF13">
    <property type="entry name" value="AT30094P"/>
    <property type="match status" value="1"/>
</dbReference>
<dbReference type="PANTHER" id="PTHR14969">
    <property type="entry name" value="SPHINGOSINE-1-PHOSPHATE PHOSPHOHYDROLASE"/>
    <property type="match status" value="1"/>
</dbReference>
<keyword evidence="2" id="KW-1133">Transmembrane helix</keyword>
<dbReference type="Proteomes" id="UP001265259">
    <property type="component" value="Unassembled WGS sequence"/>
</dbReference>
<evidence type="ECO:0000313" key="5">
    <source>
        <dbReference type="Proteomes" id="UP001265259"/>
    </source>
</evidence>
<feature type="transmembrane region" description="Helical" evidence="2">
    <location>
        <begin position="209"/>
        <end position="230"/>
    </location>
</feature>
<dbReference type="InterPro" id="IPR036938">
    <property type="entry name" value="PAP2/HPO_sf"/>
</dbReference>
<comment type="caution">
    <text evidence="4">The sequence shown here is derived from an EMBL/GenBank/DDBJ whole genome shotgun (WGS) entry which is preliminary data.</text>
</comment>
<dbReference type="Gene3D" id="1.20.144.10">
    <property type="entry name" value="Phosphatidic acid phosphatase type 2/haloperoxidase"/>
    <property type="match status" value="2"/>
</dbReference>
<dbReference type="EMBL" id="JAVRHL010000001">
    <property type="protein sequence ID" value="MDT0681809.1"/>
    <property type="molecule type" value="Genomic_DNA"/>
</dbReference>
<evidence type="ECO:0000259" key="3">
    <source>
        <dbReference type="SMART" id="SM00014"/>
    </source>
</evidence>
<dbReference type="Pfam" id="PF01569">
    <property type="entry name" value="PAP2"/>
    <property type="match status" value="1"/>
</dbReference>
<evidence type="ECO:0000256" key="1">
    <source>
        <dbReference type="SAM" id="MobiDB-lite"/>
    </source>
</evidence>
<dbReference type="InterPro" id="IPR000326">
    <property type="entry name" value="PAP2/HPO"/>
</dbReference>
<name>A0ABU3DE40_9RHOB</name>
<feature type="transmembrane region" description="Helical" evidence="2">
    <location>
        <begin position="111"/>
        <end position="128"/>
    </location>
</feature>
<feature type="transmembrane region" description="Helical" evidence="2">
    <location>
        <begin position="181"/>
        <end position="203"/>
    </location>
</feature>
<feature type="transmembrane region" description="Helical" evidence="2">
    <location>
        <begin position="148"/>
        <end position="169"/>
    </location>
</feature>
<dbReference type="SUPFAM" id="SSF48317">
    <property type="entry name" value="Acid phosphatase/Vanadium-dependent haloperoxidase"/>
    <property type="match status" value="1"/>
</dbReference>
<protein>
    <submittedName>
        <fullName evidence="4">Phosphatase PAP2 family protein</fullName>
    </submittedName>
</protein>
<proteinExistence type="predicted"/>
<dbReference type="CDD" id="cd03392">
    <property type="entry name" value="PAP2_like_2"/>
    <property type="match status" value="1"/>
</dbReference>
<dbReference type="SMART" id="SM00014">
    <property type="entry name" value="acidPPc"/>
    <property type="match status" value="1"/>
</dbReference>
<evidence type="ECO:0000313" key="4">
    <source>
        <dbReference type="EMBL" id="MDT0681809.1"/>
    </source>
</evidence>
<keyword evidence="2" id="KW-0472">Membrane</keyword>
<feature type="domain" description="Phosphatidic acid phosphatase type 2/haloperoxidase" evidence="3">
    <location>
        <begin position="112"/>
        <end position="224"/>
    </location>
</feature>